<evidence type="ECO:0000313" key="17">
    <source>
        <dbReference type="EMBL" id="MDO6453028.1"/>
    </source>
</evidence>
<dbReference type="Proteomes" id="UP001169862">
    <property type="component" value="Unassembled WGS sequence"/>
</dbReference>
<keyword evidence="12 16" id="KW-0630">Potassium</keyword>
<reference evidence="17" key="1">
    <citation type="submission" date="2023-07" db="EMBL/GenBank/DDBJ databases">
        <title>Genome content predicts the carbon catabolic preferences of heterotrophic bacteria.</title>
        <authorList>
            <person name="Gralka M."/>
        </authorList>
    </citation>
    <scope>NUCLEOTIDE SEQUENCE</scope>
    <source>
        <strain evidence="17">I2M16</strain>
    </source>
</reference>
<comment type="cofactor">
    <cofactor evidence="2">
        <name>K(+)</name>
        <dbReference type="ChEBI" id="CHEBI:29103"/>
    </cofactor>
</comment>
<sequence length="243" mass="26575">MRLEIDVGNTFVKWRWVSDGTITKALRCLKEPFLSRIADIDEPELVLDELCDIWIGSVAGREFNEALTRALKTRWDITPLFAVSASSAAGVRNSYIEPTRMGVDRWLAMLAARHQDDGASTVVDCGSAITIDYLSAQGEHLGGYIVPGLQMMRASLLNNTANVRYDDEDLLSIEPGKHTGACVNNGTRYLLQALAGQLLEEASKSGSQLYITGGDGYLLQAQMPGALLLPDLVLDGLMWADKQ</sequence>
<evidence type="ECO:0000256" key="4">
    <source>
        <dbReference type="ARBA" id="ARBA00005225"/>
    </source>
</evidence>
<evidence type="ECO:0000256" key="14">
    <source>
        <dbReference type="ARBA" id="ARBA00038036"/>
    </source>
</evidence>
<protein>
    <recommendedName>
        <fullName evidence="15 16">Type III pantothenate kinase</fullName>
        <ecNumber evidence="6 16">2.7.1.33</ecNumber>
    </recommendedName>
    <alternativeName>
        <fullName evidence="16">PanK-III</fullName>
    </alternativeName>
    <alternativeName>
        <fullName evidence="16">Pantothenic acid kinase</fullName>
    </alternativeName>
</protein>
<dbReference type="PANTHER" id="PTHR34265">
    <property type="entry name" value="TYPE III PANTOTHENATE KINASE"/>
    <property type="match status" value="1"/>
</dbReference>
<feature type="binding site" evidence="16">
    <location>
        <position position="124"/>
    </location>
    <ligand>
        <name>K(+)</name>
        <dbReference type="ChEBI" id="CHEBI:29103"/>
    </ligand>
</feature>
<dbReference type="InterPro" id="IPR043129">
    <property type="entry name" value="ATPase_NBD"/>
</dbReference>
<evidence type="ECO:0000313" key="18">
    <source>
        <dbReference type="Proteomes" id="UP001169862"/>
    </source>
</evidence>
<comment type="cofactor">
    <cofactor evidence="16">
        <name>NH4(+)</name>
        <dbReference type="ChEBI" id="CHEBI:28938"/>
    </cofactor>
    <cofactor evidence="16">
        <name>K(+)</name>
        <dbReference type="ChEBI" id="CHEBI:29103"/>
    </cofactor>
    <text evidence="16">A monovalent cation. Ammonium or potassium.</text>
</comment>
<evidence type="ECO:0000256" key="16">
    <source>
        <dbReference type="HAMAP-Rule" id="MF_01274"/>
    </source>
</evidence>
<accession>A0AAW7XFG6</accession>
<feature type="binding site" evidence="16">
    <location>
        <begin position="6"/>
        <end position="13"/>
    </location>
    <ligand>
        <name>ATP</name>
        <dbReference type="ChEBI" id="CHEBI:30616"/>
    </ligand>
</feature>
<dbReference type="GO" id="GO:0015937">
    <property type="term" value="P:coenzyme A biosynthetic process"/>
    <property type="evidence" value="ECO:0007669"/>
    <property type="project" value="UniProtKB-UniRule"/>
</dbReference>
<comment type="similarity">
    <text evidence="14 16">Belongs to the type III pantothenate kinase family.</text>
</comment>
<evidence type="ECO:0000256" key="3">
    <source>
        <dbReference type="ARBA" id="ARBA00004496"/>
    </source>
</evidence>
<dbReference type="HAMAP" id="MF_01274">
    <property type="entry name" value="Pantothen_kinase_3"/>
    <property type="match status" value="1"/>
</dbReference>
<keyword evidence="11 16" id="KW-0067">ATP-binding</keyword>
<evidence type="ECO:0000256" key="12">
    <source>
        <dbReference type="ARBA" id="ARBA00022958"/>
    </source>
</evidence>
<evidence type="ECO:0000256" key="11">
    <source>
        <dbReference type="ARBA" id="ARBA00022840"/>
    </source>
</evidence>
<evidence type="ECO:0000256" key="8">
    <source>
        <dbReference type="ARBA" id="ARBA00022679"/>
    </source>
</evidence>
<keyword evidence="16" id="KW-0479">Metal-binding</keyword>
<comment type="subcellular location">
    <subcellularLocation>
        <location evidence="3 16">Cytoplasm</location>
    </subcellularLocation>
</comment>
<feature type="binding site" evidence="16">
    <location>
        <position position="179"/>
    </location>
    <ligand>
        <name>substrate</name>
    </ligand>
</feature>
<comment type="subunit">
    <text evidence="5 16">Homodimer.</text>
</comment>
<keyword evidence="7 16" id="KW-0963">Cytoplasm</keyword>
<dbReference type="InterPro" id="IPR004619">
    <property type="entry name" value="Type_III_PanK"/>
</dbReference>
<dbReference type="SUPFAM" id="SSF53067">
    <property type="entry name" value="Actin-like ATPase domain"/>
    <property type="match status" value="2"/>
</dbReference>
<comment type="pathway">
    <text evidence="4 16">Cofactor biosynthesis; coenzyme A biosynthesis; CoA from (R)-pantothenate: step 1/5.</text>
</comment>
<evidence type="ECO:0000256" key="13">
    <source>
        <dbReference type="ARBA" id="ARBA00022993"/>
    </source>
</evidence>
<dbReference type="PANTHER" id="PTHR34265:SF1">
    <property type="entry name" value="TYPE III PANTOTHENATE KINASE"/>
    <property type="match status" value="1"/>
</dbReference>
<keyword evidence="8 16" id="KW-0808">Transferase</keyword>
<feature type="active site" description="Proton acceptor" evidence="16">
    <location>
        <position position="104"/>
    </location>
</feature>
<dbReference type="GO" id="GO:0005737">
    <property type="term" value="C:cytoplasm"/>
    <property type="evidence" value="ECO:0007669"/>
    <property type="project" value="UniProtKB-SubCell"/>
</dbReference>
<dbReference type="GO" id="GO:0046872">
    <property type="term" value="F:metal ion binding"/>
    <property type="evidence" value="ECO:0007669"/>
    <property type="project" value="UniProtKB-KW"/>
</dbReference>
<feature type="binding site" evidence="16">
    <location>
        <position position="127"/>
    </location>
    <ligand>
        <name>ATP</name>
        <dbReference type="ChEBI" id="CHEBI:30616"/>
    </ligand>
</feature>
<dbReference type="NCBIfam" id="TIGR00671">
    <property type="entry name" value="baf"/>
    <property type="match status" value="1"/>
</dbReference>
<comment type="caution">
    <text evidence="17">The sequence shown here is derived from an EMBL/GenBank/DDBJ whole genome shotgun (WGS) entry which is preliminary data.</text>
</comment>
<evidence type="ECO:0000256" key="2">
    <source>
        <dbReference type="ARBA" id="ARBA00001958"/>
    </source>
</evidence>
<feature type="binding site" evidence="16">
    <location>
        <begin position="102"/>
        <end position="105"/>
    </location>
    <ligand>
        <name>substrate</name>
    </ligand>
</feature>
<feature type="binding site" evidence="16">
    <location>
        <position position="95"/>
    </location>
    <ligand>
        <name>substrate</name>
    </ligand>
</feature>
<evidence type="ECO:0000256" key="5">
    <source>
        <dbReference type="ARBA" id="ARBA00011738"/>
    </source>
</evidence>
<keyword evidence="10 16" id="KW-0418">Kinase</keyword>
<evidence type="ECO:0000256" key="1">
    <source>
        <dbReference type="ARBA" id="ARBA00001206"/>
    </source>
</evidence>
<gene>
    <name evidence="16" type="primary">coaX</name>
    <name evidence="17" type="ORF">Q4490_05585</name>
</gene>
<comment type="catalytic activity">
    <reaction evidence="1 16">
        <text>(R)-pantothenate + ATP = (R)-4'-phosphopantothenate + ADP + H(+)</text>
        <dbReference type="Rhea" id="RHEA:16373"/>
        <dbReference type="ChEBI" id="CHEBI:10986"/>
        <dbReference type="ChEBI" id="CHEBI:15378"/>
        <dbReference type="ChEBI" id="CHEBI:29032"/>
        <dbReference type="ChEBI" id="CHEBI:30616"/>
        <dbReference type="ChEBI" id="CHEBI:456216"/>
        <dbReference type="EC" id="2.7.1.33"/>
    </reaction>
</comment>
<name>A0AAW7XFG6_9GAMM</name>
<dbReference type="EMBL" id="JAUOPG010000003">
    <property type="protein sequence ID" value="MDO6453028.1"/>
    <property type="molecule type" value="Genomic_DNA"/>
</dbReference>
<evidence type="ECO:0000256" key="6">
    <source>
        <dbReference type="ARBA" id="ARBA00012102"/>
    </source>
</evidence>
<dbReference type="Pfam" id="PF03309">
    <property type="entry name" value="Pan_kinase"/>
    <property type="match status" value="1"/>
</dbReference>
<keyword evidence="9 16" id="KW-0547">Nucleotide-binding</keyword>
<dbReference type="RefSeq" id="WP_303549135.1">
    <property type="nucleotide sequence ID" value="NZ_JAUOPG010000003.1"/>
</dbReference>
<dbReference type="EC" id="2.7.1.33" evidence="6 16"/>
<organism evidence="17 18">
    <name type="scientific">Neptunomonas phycophila</name>
    <dbReference type="NCBI Taxonomy" id="1572645"/>
    <lineage>
        <taxon>Bacteria</taxon>
        <taxon>Pseudomonadati</taxon>
        <taxon>Pseudomonadota</taxon>
        <taxon>Gammaproteobacteria</taxon>
        <taxon>Oceanospirillales</taxon>
        <taxon>Oceanospirillaceae</taxon>
        <taxon>Neptunomonas</taxon>
    </lineage>
</organism>
<evidence type="ECO:0000256" key="9">
    <source>
        <dbReference type="ARBA" id="ARBA00022741"/>
    </source>
</evidence>
<evidence type="ECO:0000256" key="10">
    <source>
        <dbReference type="ARBA" id="ARBA00022777"/>
    </source>
</evidence>
<dbReference type="GO" id="GO:0004594">
    <property type="term" value="F:pantothenate kinase activity"/>
    <property type="evidence" value="ECO:0007669"/>
    <property type="project" value="UniProtKB-UniRule"/>
</dbReference>
<dbReference type="GO" id="GO:0005524">
    <property type="term" value="F:ATP binding"/>
    <property type="evidence" value="ECO:0007669"/>
    <property type="project" value="UniProtKB-UniRule"/>
</dbReference>
<dbReference type="Gene3D" id="3.30.420.40">
    <property type="match status" value="2"/>
</dbReference>
<proteinExistence type="inferred from homology"/>
<dbReference type="CDD" id="cd24015">
    <property type="entry name" value="ASKHA_NBD_PanK-III"/>
    <property type="match status" value="1"/>
</dbReference>
<keyword evidence="13 16" id="KW-0173">Coenzyme A biosynthesis</keyword>
<dbReference type="AlphaFoldDB" id="A0AAW7XFG6"/>
<evidence type="ECO:0000256" key="15">
    <source>
        <dbReference type="ARBA" id="ARBA00040883"/>
    </source>
</evidence>
<evidence type="ECO:0000256" key="7">
    <source>
        <dbReference type="ARBA" id="ARBA00022490"/>
    </source>
</evidence>
<comment type="function">
    <text evidence="16">Catalyzes the phosphorylation of pantothenate (Pan), the first step in CoA biosynthesis.</text>
</comment>